<reference evidence="5 6" key="1">
    <citation type="journal article" date="2018" name="ACS Chem. Biol.">
        <title>Ketoreductase domain dysfunction expands chemodiversity: malyngamide biosynthesis in the cyanobacterium Okeania hirsuta.</title>
        <authorList>
            <person name="Moss N.A."/>
            <person name="Leao T."/>
            <person name="Rankin M."/>
            <person name="McCullough T.M."/>
            <person name="Qu P."/>
            <person name="Korobeynikov A."/>
            <person name="Smith J.L."/>
            <person name="Gerwick L."/>
            <person name="Gerwick W.H."/>
        </authorList>
    </citation>
    <scope>NUCLEOTIDE SEQUENCE [LARGE SCALE GENOMIC DNA]</scope>
    <source>
        <strain evidence="5 6">PAB10Feb10-1</strain>
    </source>
</reference>
<dbReference type="Pfam" id="PF00437">
    <property type="entry name" value="T2SSE"/>
    <property type="match status" value="1"/>
</dbReference>
<dbReference type="PANTHER" id="PTHR30258">
    <property type="entry name" value="TYPE II SECRETION SYSTEM PROTEIN GSPE-RELATED"/>
    <property type="match status" value="1"/>
</dbReference>
<dbReference type="Proteomes" id="UP000269154">
    <property type="component" value="Unassembled WGS sequence"/>
</dbReference>
<accession>A0A3N6PHL6</accession>
<protein>
    <submittedName>
        <fullName evidence="5">Type II/IV secretion system protein</fullName>
    </submittedName>
</protein>
<keyword evidence="2" id="KW-0547">Nucleotide-binding</keyword>
<feature type="domain" description="Bacterial type II secretion system protein E" evidence="4">
    <location>
        <begin position="279"/>
        <end position="678"/>
    </location>
</feature>
<dbReference type="GO" id="GO:0005886">
    <property type="term" value="C:plasma membrane"/>
    <property type="evidence" value="ECO:0007669"/>
    <property type="project" value="TreeGrafter"/>
</dbReference>
<evidence type="ECO:0000313" key="5">
    <source>
        <dbReference type="EMBL" id="RQH49875.1"/>
    </source>
</evidence>
<comment type="caution">
    <text evidence="5">The sequence shown here is derived from an EMBL/GenBank/DDBJ whole genome shotgun (WGS) entry which is preliminary data.</text>
</comment>
<comment type="similarity">
    <text evidence="1">Belongs to the GSP E family.</text>
</comment>
<evidence type="ECO:0000256" key="3">
    <source>
        <dbReference type="ARBA" id="ARBA00022840"/>
    </source>
</evidence>
<organism evidence="5 6">
    <name type="scientific">Okeania hirsuta</name>
    <dbReference type="NCBI Taxonomy" id="1458930"/>
    <lineage>
        <taxon>Bacteria</taxon>
        <taxon>Bacillati</taxon>
        <taxon>Cyanobacteriota</taxon>
        <taxon>Cyanophyceae</taxon>
        <taxon>Oscillatoriophycideae</taxon>
        <taxon>Oscillatoriales</taxon>
        <taxon>Microcoleaceae</taxon>
        <taxon>Okeania</taxon>
    </lineage>
</organism>
<evidence type="ECO:0000259" key="4">
    <source>
        <dbReference type="Pfam" id="PF00437"/>
    </source>
</evidence>
<keyword evidence="6" id="KW-1185">Reference proteome</keyword>
<dbReference type="SUPFAM" id="SSF160246">
    <property type="entry name" value="EspE N-terminal domain-like"/>
    <property type="match status" value="2"/>
</dbReference>
<dbReference type="InterPro" id="IPR001482">
    <property type="entry name" value="T2SS/T4SS_dom"/>
</dbReference>
<dbReference type="FunFam" id="3.40.50.300:FF:000398">
    <property type="entry name" value="Type IV pilus assembly ATPase PilB"/>
    <property type="match status" value="1"/>
</dbReference>
<dbReference type="PANTHER" id="PTHR30258:SF2">
    <property type="entry name" value="COMG OPERON PROTEIN 1"/>
    <property type="match status" value="1"/>
</dbReference>
<dbReference type="EMBL" id="RCBY01000025">
    <property type="protein sequence ID" value="RQH49875.1"/>
    <property type="molecule type" value="Genomic_DNA"/>
</dbReference>
<sequence length="723" mass="81650">MAQTSSRNSRTAIVALSNLSPFGNKLVQAGYVNIEQFQKCQVESRKTGKSLTDLLQALTGQALPPELLRHYKKQQLFELMIFYGVAAFDPEITQIPPQQVCYLIDTVIPIETCRRNRIIPLFSHETHLANQLVRAGKIDKNQMLKVLTQRIGSQGTFVEELEKFAGDSLPSNLLNEHEKQQPFVMVAMADPDNLQALDELKNKILRHRGLTLQRLVITPEDYQHLINYYLDEQTKKDAVAAKKAEEKELELESGFFETQQLEEAEDENAVEDIAQSISEAEDAPVIKAVNVILVKALTEGVSDIHVEPQEEFIRIRMRKDGVLQEYFRFPKKVIPAITSRFKIIANLDIAERRQAQDGRIRKVFKGRTIDFRVNSLPSRYGEKIVLRILDSSSTQLGLDKLITDQDTLALVRETASRPFGLILVTGPTGSGKSTSLYSVLAERNDPGINISTAEDPIEYALPGITQCQVIREKDLTFANILRAFLRQDPDVLLVGETRDKETAKTAIEAALTGHLVLTTLHTNDAAGAIARLDEMGVESFMVSAALLGVLAQRLMRRVCSECRIPYAPEPKELTRYGLVPSQEQDYTFYRANTIPVEDRRVLAERDELCKKCGGLGYKGRVGVYEFMKSTERLQTLITQRAPTEQIKEVAVEEGMTTLLQYSLDLVRQGYTTFEEVERVTFTDSGLEAEMKRQAKQNLVCKSCNAELEAEWRYCPYCMTPRFE</sequence>
<dbReference type="AlphaFoldDB" id="A0A3N6PHL6"/>
<dbReference type="CDD" id="cd01129">
    <property type="entry name" value="PulE-GspE-like"/>
    <property type="match status" value="1"/>
</dbReference>
<dbReference type="Gene3D" id="3.30.450.90">
    <property type="match status" value="1"/>
</dbReference>
<dbReference type="OrthoDB" id="568371at2"/>
<dbReference type="InterPro" id="IPR037257">
    <property type="entry name" value="T2SS_E_N_sf"/>
</dbReference>
<keyword evidence="3" id="KW-0067">ATP-binding</keyword>
<dbReference type="Gene3D" id="3.40.50.300">
    <property type="entry name" value="P-loop containing nucleotide triphosphate hydrolases"/>
    <property type="match status" value="1"/>
</dbReference>
<dbReference type="RefSeq" id="WP_124142656.1">
    <property type="nucleotide sequence ID" value="NZ_CAWOKI010000001.1"/>
</dbReference>
<dbReference type="SUPFAM" id="SSF52540">
    <property type="entry name" value="P-loop containing nucleoside triphosphate hydrolases"/>
    <property type="match status" value="1"/>
</dbReference>
<evidence type="ECO:0000313" key="6">
    <source>
        <dbReference type="Proteomes" id="UP000269154"/>
    </source>
</evidence>
<evidence type="ECO:0000256" key="2">
    <source>
        <dbReference type="ARBA" id="ARBA00022741"/>
    </source>
</evidence>
<name>A0A3N6PHL6_9CYAN</name>
<proteinExistence type="inferred from homology"/>
<dbReference type="GO" id="GO:0005524">
    <property type="term" value="F:ATP binding"/>
    <property type="evidence" value="ECO:0007669"/>
    <property type="project" value="UniProtKB-KW"/>
</dbReference>
<dbReference type="GO" id="GO:0016887">
    <property type="term" value="F:ATP hydrolysis activity"/>
    <property type="evidence" value="ECO:0007669"/>
    <property type="project" value="TreeGrafter"/>
</dbReference>
<gene>
    <name evidence="5" type="ORF">D5R40_06775</name>
</gene>
<dbReference type="InterPro" id="IPR027417">
    <property type="entry name" value="P-loop_NTPase"/>
</dbReference>
<evidence type="ECO:0000256" key="1">
    <source>
        <dbReference type="ARBA" id="ARBA00006611"/>
    </source>
</evidence>